<evidence type="ECO:0000313" key="3">
    <source>
        <dbReference type="Proteomes" id="UP000297245"/>
    </source>
</evidence>
<dbReference type="AlphaFoldDB" id="A0A4S8MDQ7"/>
<dbReference type="Proteomes" id="UP000297245">
    <property type="component" value="Unassembled WGS sequence"/>
</dbReference>
<dbReference type="EMBL" id="ML179108">
    <property type="protein sequence ID" value="THV00164.1"/>
    <property type="molecule type" value="Genomic_DNA"/>
</dbReference>
<evidence type="ECO:0000256" key="1">
    <source>
        <dbReference type="SAM" id="SignalP"/>
    </source>
</evidence>
<proteinExistence type="predicted"/>
<keyword evidence="3" id="KW-1185">Reference proteome</keyword>
<feature type="chain" id="PRO_5020198220" evidence="1">
    <location>
        <begin position="22"/>
        <end position="175"/>
    </location>
</feature>
<dbReference type="OrthoDB" id="2928687at2759"/>
<feature type="signal peptide" evidence="1">
    <location>
        <begin position="1"/>
        <end position="21"/>
    </location>
</feature>
<keyword evidence="1" id="KW-0732">Signal</keyword>
<organism evidence="2 3">
    <name type="scientific">Dendrothele bispora (strain CBS 962.96)</name>
    <dbReference type="NCBI Taxonomy" id="1314807"/>
    <lineage>
        <taxon>Eukaryota</taxon>
        <taxon>Fungi</taxon>
        <taxon>Dikarya</taxon>
        <taxon>Basidiomycota</taxon>
        <taxon>Agaricomycotina</taxon>
        <taxon>Agaricomycetes</taxon>
        <taxon>Agaricomycetidae</taxon>
        <taxon>Agaricales</taxon>
        <taxon>Agaricales incertae sedis</taxon>
        <taxon>Dendrothele</taxon>
    </lineage>
</organism>
<protein>
    <submittedName>
        <fullName evidence="2">Uncharacterized protein</fullName>
    </submittedName>
</protein>
<accession>A0A4S8MDQ7</accession>
<name>A0A4S8MDQ7_DENBC</name>
<gene>
    <name evidence="2" type="ORF">K435DRAFT_794389</name>
</gene>
<evidence type="ECO:0000313" key="2">
    <source>
        <dbReference type="EMBL" id="THV00164.1"/>
    </source>
</evidence>
<reference evidence="2 3" key="1">
    <citation type="journal article" date="2019" name="Nat. Ecol. Evol.">
        <title>Megaphylogeny resolves global patterns of mushroom evolution.</title>
        <authorList>
            <person name="Varga T."/>
            <person name="Krizsan K."/>
            <person name="Foldi C."/>
            <person name="Dima B."/>
            <person name="Sanchez-Garcia M."/>
            <person name="Sanchez-Ramirez S."/>
            <person name="Szollosi G.J."/>
            <person name="Szarkandi J.G."/>
            <person name="Papp V."/>
            <person name="Albert L."/>
            <person name="Andreopoulos W."/>
            <person name="Angelini C."/>
            <person name="Antonin V."/>
            <person name="Barry K.W."/>
            <person name="Bougher N.L."/>
            <person name="Buchanan P."/>
            <person name="Buyck B."/>
            <person name="Bense V."/>
            <person name="Catcheside P."/>
            <person name="Chovatia M."/>
            <person name="Cooper J."/>
            <person name="Damon W."/>
            <person name="Desjardin D."/>
            <person name="Finy P."/>
            <person name="Geml J."/>
            <person name="Haridas S."/>
            <person name="Hughes K."/>
            <person name="Justo A."/>
            <person name="Karasinski D."/>
            <person name="Kautmanova I."/>
            <person name="Kiss B."/>
            <person name="Kocsube S."/>
            <person name="Kotiranta H."/>
            <person name="LaButti K.M."/>
            <person name="Lechner B.E."/>
            <person name="Liimatainen K."/>
            <person name="Lipzen A."/>
            <person name="Lukacs Z."/>
            <person name="Mihaltcheva S."/>
            <person name="Morgado L.N."/>
            <person name="Niskanen T."/>
            <person name="Noordeloos M.E."/>
            <person name="Ohm R.A."/>
            <person name="Ortiz-Santana B."/>
            <person name="Ovrebo C."/>
            <person name="Racz N."/>
            <person name="Riley R."/>
            <person name="Savchenko A."/>
            <person name="Shiryaev A."/>
            <person name="Soop K."/>
            <person name="Spirin V."/>
            <person name="Szebenyi C."/>
            <person name="Tomsovsky M."/>
            <person name="Tulloss R.E."/>
            <person name="Uehling J."/>
            <person name="Grigoriev I.V."/>
            <person name="Vagvolgyi C."/>
            <person name="Papp T."/>
            <person name="Martin F.M."/>
            <person name="Miettinen O."/>
            <person name="Hibbett D.S."/>
            <person name="Nagy L.G."/>
        </authorList>
    </citation>
    <scope>NUCLEOTIDE SEQUENCE [LARGE SCALE GENOMIC DNA]</scope>
    <source>
        <strain evidence="2 3">CBS 962.96</strain>
    </source>
</reference>
<sequence>MMYPSLSLFLYISLLLSLTNGTPVPTSQITLQNDTFNVAIHRRKNTFYSGQTVELAKQQVDTKNVELPTNRPGDFSITGGWYLTDRKDEAIFWGNDKLGMTPGGQEFAVIEYEWNPDSSVKIENLGLTPPPSEEWQQFIAFNKNLENRKKKVNNDITKNNDMVIGLVTGTYSKNH</sequence>